<feature type="binding site" description="axial binding residue" evidence="15">
    <location>
        <position position="192"/>
    </location>
    <ligand>
        <name>heme b</name>
        <dbReference type="ChEBI" id="CHEBI:60344"/>
    </ligand>
    <ligandPart>
        <name>Fe</name>
        <dbReference type="ChEBI" id="CHEBI:18248"/>
    </ligandPart>
</feature>
<evidence type="ECO:0000256" key="18">
    <source>
        <dbReference type="RuleBase" id="RU362060"/>
    </source>
</evidence>
<dbReference type="GO" id="GO:0006979">
    <property type="term" value="P:response to oxidative stress"/>
    <property type="evidence" value="ECO:0007669"/>
    <property type="project" value="UniProtKB-UniRule"/>
</dbReference>
<comment type="subcellular location">
    <subcellularLocation>
        <location evidence="18">Secreted</location>
    </subcellularLocation>
</comment>
<comment type="caution">
    <text evidence="20">The sequence shown here is derived from an EMBL/GenBank/DDBJ whole genome shotgun (WGS) entry which is preliminary data.</text>
</comment>
<comment type="cofactor">
    <cofactor evidence="15 18">
        <name>Ca(2+)</name>
        <dbReference type="ChEBI" id="CHEBI:29108"/>
    </cofactor>
    <text evidence="15 18">Binds 2 calcium ions per subunit.</text>
</comment>
<keyword evidence="5 18" id="KW-0349">Heme</keyword>
<feature type="binding site" evidence="15">
    <location>
        <position position="245"/>
    </location>
    <ligand>
        <name>Ca(2+)</name>
        <dbReference type="ChEBI" id="CHEBI:29108"/>
        <label>2</label>
    </ligand>
</feature>
<keyword evidence="4 18" id="KW-0575">Peroxidase</keyword>
<evidence type="ECO:0000256" key="12">
    <source>
        <dbReference type="ARBA" id="ARBA00023324"/>
    </source>
</evidence>
<keyword evidence="6 15" id="KW-0479">Metal-binding</keyword>
<dbReference type="InterPro" id="IPR010255">
    <property type="entry name" value="Haem_peroxidase_sf"/>
</dbReference>
<evidence type="ECO:0000256" key="14">
    <source>
        <dbReference type="PIRSR" id="PIRSR600823-2"/>
    </source>
</evidence>
<gene>
    <name evidence="20" type="ORF">R1sor_012714</name>
</gene>
<evidence type="ECO:0000313" key="20">
    <source>
        <dbReference type="EMBL" id="KAL3698638.1"/>
    </source>
</evidence>
<sequence>MTSSTVLVSLLLGLAILSASIAEAQLSVNYYAHTCPGGVKAVANVINAAVRNNRRMAAGLLRLHFHDCFVRGCDASVLLASTPGNTAEKDAPPNLTLEGFQVIDQAKAALEKACPGVFSCSDILALAARDAVAAIGGPTWNVALGRRDGLVSLASEANLNLPGANFLHSALLKVFNRQGFTEAEMVVLSGAHTIGVTHCSSIAPRLYFYPSSSRYDPYLNSAFVPSLKQQCPNSRSTANKLIPLDATNGGQSFDVNYFSNVLNHKALFKSDDQLMVTSTGRSKLQELASSQTKFFAQFGAAMDKMSRIRVLTGSRGEIRRQCSRKN</sequence>
<evidence type="ECO:0000256" key="8">
    <source>
        <dbReference type="ARBA" id="ARBA00023002"/>
    </source>
</evidence>
<dbReference type="Gene3D" id="1.10.520.10">
    <property type="match status" value="1"/>
</dbReference>
<keyword evidence="10 17" id="KW-1015">Disulfide bond</keyword>
<feature type="disulfide bond" evidence="17">
    <location>
        <begin position="35"/>
        <end position="114"/>
    </location>
</feature>
<evidence type="ECO:0000256" key="7">
    <source>
        <dbReference type="ARBA" id="ARBA00022837"/>
    </source>
</evidence>
<comment type="function">
    <text evidence="18">Removal of H(2)O(2), oxidation of toxic reductants, biosynthesis and degradation of lignin, suberization, auxin catabolism, response to environmental stresses such as wounding, pathogen attack and oxidative stress.</text>
</comment>
<dbReference type="AlphaFoldDB" id="A0ABD3I4K7"/>
<feature type="disulfide bond" evidence="17">
    <location>
        <begin position="120"/>
        <end position="322"/>
    </location>
</feature>
<dbReference type="PANTHER" id="PTHR31517">
    <property type="match status" value="1"/>
</dbReference>
<keyword evidence="21" id="KW-1185">Reference proteome</keyword>
<evidence type="ECO:0000256" key="11">
    <source>
        <dbReference type="ARBA" id="ARBA00023180"/>
    </source>
</evidence>
<evidence type="ECO:0000259" key="19">
    <source>
        <dbReference type="PROSITE" id="PS50873"/>
    </source>
</evidence>
<keyword evidence="8 18" id="KW-0560">Oxidoreductase</keyword>
<dbReference type="GO" id="GO:0020037">
    <property type="term" value="F:heme binding"/>
    <property type="evidence" value="ECO:0007669"/>
    <property type="project" value="UniProtKB-UniRule"/>
</dbReference>
<proteinExistence type="inferred from homology"/>
<comment type="similarity">
    <text evidence="2">Belongs to the peroxidase family. Ascorbate peroxidase subfamily.</text>
</comment>
<feature type="disulfide bond" evidence="17">
    <location>
        <begin position="68"/>
        <end position="73"/>
    </location>
</feature>
<name>A0ABD3I4K7_9MARC</name>
<dbReference type="Proteomes" id="UP001633002">
    <property type="component" value="Unassembled WGS sequence"/>
</dbReference>
<dbReference type="PRINTS" id="PR00458">
    <property type="entry name" value="PEROXIDASE"/>
</dbReference>
<keyword evidence="12 18" id="KW-0376">Hydrogen peroxide</keyword>
<feature type="binding site" evidence="14">
    <location>
        <position position="162"/>
    </location>
    <ligand>
        <name>substrate</name>
    </ligand>
</feature>
<comment type="catalytic activity">
    <reaction evidence="1 18">
        <text>2 a phenolic donor + H2O2 = 2 a phenolic radical donor + 2 H2O</text>
        <dbReference type="Rhea" id="RHEA:56136"/>
        <dbReference type="ChEBI" id="CHEBI:15377"/>
        <dbReference type="ChEBI" id="CHEBI:16240"/>
        <dbReference type="ChEBI" id="CHEBI:139520"/>
        <dbReference type="ChEBI" id="CHEBI:139521"/>
        <dbReference type="EC" id="1.11.1.7"/>
    </reaction>
</comment>
<dbReference type="InterPro" id="IPR000823">
    <property type="entry name" value="Peroxidase_pln"/>
</dbReference>
<feature type="binding site" evidence="15">
    <location>
        <position position="76"/>
    </location>
    <ligand>
        <name>Ca(2+)</name>
        <dbReference type="ChEBI" id="CHEBI:29108"/>
        <label>1</label>
    </ligand>
</feature>
<feature type="site" description="Transition state stabilizer" evidence="16">
    <location>
        <position position="62"/>
    </location>
</feature>
<protein>
    <recommendedName>
        <fullName evidence="3 18">Peroxidase</fullName>
        <ecNumber evidence="3 18">1.11.1.7</ecNumber>
    </recommendedName>
</protein>
<dbReference type="Gene3D" id="1.10.420.10">
    <property type="entry name" value="Peroxidase, domain 2"/>
    <property type="match status" value="1"/>
</dbReference>
<feature type="binding site" evidence="15">
    <location>
        <position position="74"/>
    </location>
    <ligand>
        <name>Ca(2+)</name>
        <dbReference type="ChEBI" id="CHEBI:29108"/>
        <label>1</label>
    </ligand>
</feature>
<evidence type="ECO:0000256" key="6">
    <source>
        <dbReference type="ARBA" id="ARBA00022723"/>
    </source>
</evidence>
<evidence type="ECO:0000256" key="17">
    <source>
        <dbReference type="PIRSR" id="PIRSR600823-5"/>
    </source>
</evidence>
<evidence type="ECO:0000256" key="5">
    <source>
        <dbReference type="ARBA" id="ARBA00022617"/>
    </source>
</evidence>
<keyword evidence="9 15" id="KW-0408">Iron</keyword>
<dbReference type="GO" id="GO:0046872">
    <property type="term" value="F:metal ion binding"/>
    <property type="evidence" value="ECO:0007669"/>
    <property type="project" value="UniProtKB-UniRule"/>
</dbReference>
<evidence type="ECO:0000256" key="9">
    <source>
        <dbReference type="ARBA" id="ARBA00023004"/>
    </source>
</evidence>
<feature type="active site" description="Proton acceptor" evidence="13">
    <location>
        <position position="66"/>
    </location>
</feature>
<feature type="binding site" evidence="15">
    <location>
        <position position="193"/>
    </location>
    <ligand>
        <name>Ca(2+)</name>
        <dbReference type="ChEBI" id="CHEBI:29108"/>
        <label>2</label>
    </ligand>
</feature>
<dbReference type="FunFam" id="1.10.420.10:FF:000001">
    <property type="entry name" value="Peroxidase"/>
    <property type="match status" value="1"/>
</dbReference>
<dbReference type="PRINTS" id="PR00461">
    <property type="entry name" value="PLPEROXIDASE"/>
</dbReference>
<feature type="disulfide bond" evidence="17">
    <location>
        <begin position="199"/>
        <end position="231"/>
    </location>
</feature>
<dbReference type="PROSITE" id="PS00435">
    <property type="entry name" value="PEROXIDASE_1"/>
    <property type="match status" value="1"/>
</dbReference>
<evidence type="ECO:0000256" key="4">
    <source>
        <dbReference type="ARBA" id="ARBA00022559"/>
    </source>
</evidence>
<feature type="binding site" evidence="15">
    <location>
        <position position="67"/>
    </location>
    <ligand>
        <name>Ca(2+)</name>
        <dbReference type="ChEBI" id="CHEBI:29108"/>
        <label>1</label>
    </ligand>
</feature>
<feature type="binding site" evidence="15">
    <location>
        <position position="88"/>
    </location>
    <ligand>
        <name>Ca(2+)</name>
        <dbReference type="ChEBI" id="CHEBI:29108"/>
        <label>1</label>
    </ligand>
</feature>
<dbReference type="EC" id="1.11.1.7" evidence="3 18"/>
<evidence type="ECO:0000313" key="21">
    <source>
        <dbReference type="Proteomes" id="UP001633002"/>
    </source>
</evidence>
<keyword evidence="7 15" id="KW-0106">Calcium</keyword>
<dbReference type="InterPro" id="IPR019794">
    <property type="entry name" value="Peroxidases_AS"/>
</dbReference>
<feature type="chain" id="PRO_5044531469" description="Peroxidase" evidence="18">
    <location>
        <begin position="25"/>
        <end position="326"/>
    </location>
</feature>
<dbReference type="GO" id="GO:0042744">
    <property type="term" value="P:hydrogen peroxide catabolic process"/>
    <property type="evidence" value="ECO:0007669"/>
    <property type="project" value="UniProtKB-KW"/>
</dbReference>
<dbReference type="InterPro" id="IPR033905">
    <property type="entry name" value="Secretory_peroxidase"/>
</dbReference>
<dbReference type="Pfam" id="PF00141">
    <property type="entry name" value="peroxidase"/>
    <property type="match status" value="1"/>
</dbReference>
<accession>A0ABD3I4K7</accession>
<dbReference type="InterPro" id="IPR002016">
    <property type="entry name" value="Haem_peroxidase"/>
</dbReference>
<evidence type="ECO:0000256" key="15">
    <source>
        <dbReference type="PIRSR" id="PIRSR600823-3"/>
    </source>
</evidence>
<reference evidence="20 21" key="1">
    <citation type="submission" date="2024-09" db="EMBL/GenBank/DDBJ databases">
        <title>Chromosome-scale assembly of Riccia sorocarpa.</title>
        <authorList>
            <person name="Paukszto L."/>
        </authorList>
    </citation>
    <scope>NUCLEOTIDE SEQUENCE [LARGE SCALE GENOMIC DNA]</scope>
    <source>
        <strain evidence="20">LP-2024</strain>
        <tissue evidence="20">Aerial parts of the thallus</tissue>
    </source>
</reference>
<dbReference type="GO" id="GO:0005576">
    <property type="term" value="C:extracellular region"/>
    <property type="evidence" value="ECO:0007669"/>
    <property type="project" value="UniProtKB-SubCell"/>
</dbReference>
<feature type="signal peptide" evidence="18">
    <location>
        <begin position="1"/>
        <end position="24"/>
    </location>
</feature>
<organism evidence="20 21">
    <name type="scientific">Riccia sorocarpa</name>
    <dbReference type="NCBI Taxonomy" id="122646"/>
    <lineage>
        <taxon>Eukaryota</taxon>
        <taxon>Viridiplantae</taxon>
        <taxon>Streptophyta</taxon>
        <taxon>Embryophyta</taxon>
        <taxon>Marchantiophyta</taxon>
        <taxon>Marchantiopsida</taxon>
        <taxon>Marchantiidae</taxon>
        <taxon>Marchantiales</taxon>
        <taxon>Ricciaceae</taxon>
        <taxon>Riccia</taxon>
    </lineage>
</organism>
<comment type="similarity">
    <text evidence="18">Belongs to the peroxidase family. Classical plant (class III) peroxidase subfamily.</text>
</comment>
<dbReference type="PROSITE" id="PS50873">
    <property type="entry name" value="PEROXIDASE_4"/>
    <property type="match status" value="1"/>
</dbReference>
<dbReference type="InterPro" id="IPR019793">
    <property type="entry name" value="Peroxidases_heam-ligand_BS"/>
</dbReference>
<evidence type="ECO:0000256" key="10">
    <source>
        <dbReference type="ARBA" id="ARBA00023157"/>
    </source>
</evidence>
<evidence type="ECO:0000256" key="2">
    <source>
        <dbReference type="ARBA" id="ARBA00006873"/>
    </source>
</evidence>
<keyword evidence="11" id="KW-0325">Glycoprotein</keyword>
<dbReference type="FunFam" id="1.10.520.10:FF:000001">
    <property type="entry name" value="Peroxidase"/>
    <property type="match status" value="1"/>
</dbReference>
<dbReference type="GO" id="GO:0140825">
    <property type="term" value="F:lactoperoxidase activity"/>
    <property type="evidence" value="ECO:0007669"/>
    <property type="project" value="UniProtKB-EC"/>
</dbReference>
<feature type="binding site" evidence="15">
    <location>
        <position position="72"/>
    </location>
    <ligand>
        <name>Ca(2+)</name>
        <dbReference type="ChEBI" id="CHEBI:29108"/>
        <label>1</label>
    </ligand>
</feature>
<dbReference type="PANTHER" id="PTHR31517:SF84">
    <property type="entry name" value="PEROXIDASE"/>
    <property type="match status" value="1"/>
</dbReference>
<keyword evidence="18" id="KW-0964">Secreted</keyword>
<evidence type="ECO:0000256" key="13">
    <source>
        <dbReference type="PIRSR" id="PIRSR600823-1"/>
    </source>
</evidence>
<feature type="binding site" evidence="15">
    <location>
        <position position="70"/>
    </location>
    <ligand>
        <name>Ca(2+)</name>
        <dbReference type="ChEBI" id="CHEBI:29108"/>
        <label>1</label>
    </ligand>
</feature>
<feature type="domain" description="Plant heme peroxidase family profile" evidence="19">
    <location>
        <begin position="25"/>
        <end position="326"/>
    </location>
</feature>
<feature type="binding site" evidence="15">
    <location>
        <position position="254"/>
    </location>
    <ligand>
        <name>Ca(2+)</name>
        <dbReference type="ChEBI" id="CHEBI:29108"/>
        <label>2</label>
    </ligand>
</feature>
<comment type="cofactor">
    <cofactor evidence="15 18">
        <name>heme b</name>
        <dbReference type="ChEBI" id="CHEBI:60344"/>
    </cofactor>
    <text evidence="15 18">Binds 1 heme b (iron(II)-protoporphyrin IX) group per subunit.</text>
</comment>
<dbReference type="CDD" id="cd00693">
    <property type="entry name" value="secretory_peroxidase"/>
    <property type="match status" value="1"/>
</dbReference>
<evidence type="ECO:0000256" key="16">
    <source>
        <dbReference type="PIRSR" id="PIRSR600823-4"/>
    </source>
</evidence>
<evidence type="ECO:0000256" key="1">
    <source>
        <dbReference type="ARBA" id="ARBA00000189"/>
    </source>
</evidence>
<dbReference type="SUPFAM" id="SSF48113">
    <property type="entry name" value="Heme-dependent peroxidases"/>
    <property type="match status" value="1"/>
</dbReference>
<dbReference type="EMBL" id="JBJQOH010000002">
    <property type="protein sequence ID" value="KAL3698638.1"/>
    <property type="molecule type" value="Genomic_DNA"/>
</dbReference>
<dbReference type="PROSITE" id="PS00436">
    <property type="entry name" value="PEROXIDASE_2"/>
    <property type="match status" value="1"/>
</dbReference>
<keyword evidence="18" id="KW-0732">Signal</keyword>
<evidence type="ECO:0000256" key="3">
    <source>
        <dbReference type="ARBA" id="ARBA00012313"/>
    </source>
</evidence>